<dbReference type="SMART" id="SM00327">
    <property type="entry name" value="VWA"/>
    <property type="match status" value="1"/>
</dbReference>
<accession>W3WKV7</accession>
<dbReference type="SUPFAM" id="SSF51294">
    <property type="entry name" value="Hedgehog/intein (Hint) domain"/>
    <property type="match status" value="1"/>
</dbReference>
<dbReference type="STRING" id="1229662.W3WKV7"/>
<dbReference type="InterPro" id="IPR036465">
    <property type="entry name" value="vWFA_dom_sf"/>
</dbReference>
<dbReference type="InterPro" id="IPR036844">
    <property type="entry name" value="Hint_dom_sf"/>
</dbReference>
<dbReference type="GeneID" id="19279402"/>
<keyword evidence="3" id="KW-1185">Reference proteome</keyword>
<dbReference type="InterPro" id="IPR051266">
    <property type="entry name" value="CLCR"/>
</dbReference>
<feature type="domain" description="VWFA" evidence="1">
    <location>
        <begin position="7"/>
        <end position="200"/>
    </location>
</feature>
<dbReference type="eggNOG" id="ENOG502REND">
    <property type="taxonomic scope" value="Eukaryota"/>
</dbReference>
<dbReference type="PROSITE" id="PS50817">
    <property type="entry name" value="INTEIN_N_TER"/>
    <property type="match status" value="1"/>
</dbReference>
<dbReference type="Gene3D" id="3.40.50.410">
    <property type="entry name" value="von Willebrand factor, type A domain"/>
    <property type="match status" value="1"/>
</dbReference>
<dbReference type="InterPro" id="IPR006141">
    <property type="entry name" value="Intein_N"/>
</dbReference>
<dbReference type="Proteomes" id="UP000030651">
    <property type="component" value="Unassembled WGS sequence"/>
</dbReference>
<dbReference type="SUPFAM" id="SSF53300">
    <property type="entry name" value="vWA-like"/>
    <property type="match status" value="1"/>
</dbReference>
<evidence type="ECO:0000313" key="3">
    <source>
        <dbReference type="Proteomes" id="UP000030651"/>
    </source>
</evidence>
<dbReference type="AlphaFoldDB" id="W3WKV7"/>
<dbReference type="Pfam" id="PF13519">
    <property type="entry name" value="VWA_2"/>
    <property type="match status" value="1"/>
</dbReference>
<dbReference type="InterPro" id="IPR032838">
    <property type="entry name" value="Vwaint_dom"/>
</dbReference>
<dbReference type="Pfam" id="PF14623">
    <property type="entry name" value="Vint"/>
    <property type="match status" value="1"/>
</dbReference>
<organism evidence="2 3">
    <name type="scientific">Pestalotiopsis fici (strain W106-1 / CGMCC3.15140)</name>
    <dbReference type="NCBI Taxonomy" id="1229662"/>
    <lineage>
        <taxon>Eukaryota</taxon>
        <taxon>Fungi</taxon>
        <taxon>Dikarya</taxon>
        <taxon>Ascomycota</taxon>
        <taxon>Pezizomycotina</taxon>
        <taxon>Sordariomycetes</taxon>
        <taxon>Xylariomycetidae</taxon>
        <taxon>Amphisphaeriales</taxon>
        <taxon>Sporocadaceae</taxon>
        <taxon>Pestalotiopsis</taxon>
    </lineage>
</organism>
<dbReference type="RefSeq" id="XP_007841161.1">
    <property type="nucleotide sequence ID" value="XM_007842970.1"/>
</dbReference>
<name>W3WKV7_PESFW</name>
<dbReference type="Pfam" id="PF14624">
    <property type="entry name" value="Vwaint"/>
    <property type="match status" value="1"/>
</dbReference>
<dbReference type="OrthoDB" id="10264538at2759"/>
<evidence type="ECO:0000313" key="2">
    <source>
        <dbReference type="EMBL" id="ETS74523.1"/>
    </source>
</evidence>
<dbReference type="PROSITE" id="PS50234">
    <property type="entry name" value="VWFA"/>
    <property type="match status" value="1"/>
</dbReference>
<sequence length="671" mass="73523">MKHVPCDIILVIDVSYSMSGAAPVVGFDEQGKVTREHPGLSVLDIAKHAALTVLETLDDSDRLGIVKFSDTAEIVQDLQVMNPDNKTAADGCIRALQVENSTNLWQGIVEGIKLLKGQEDSGRNPAILLLTDGQPNGHVPLQGYIGGIQSLLPLPAAIHTFGFGNDIKSDLLKSIAEIGGGNYSFIPDAGMVGTVFVNAVAYLQSTFANRCELSLTYGENLCFQHGLMEETTGSKEVDNLTTLTSRLTLGSDKLKKKRLTIPLGNIHYGQSRMVYFNSDALDWSKMSPEELEMTVELRYSRMSSTQFVVAAQCNGLETILLPDWEVSYHQSRAMSCKYLSSFFPFEGNGERKAIDLLARHIVSSRERFSALSKIIPAKDFDDAYNKSLIQDLEGQIKLAVFNDKYLGTWGLHFFLSLWDAHAKQMRNTFKDPGVQLYGVDSPLFLECQKRLAFAFDTSVRPPEPSLKLEADGKYSDGRVTVSMSWYNRSDNPCFSASSMLTLANGQDIPVSILRKGFVLQTAAGSRKVAVVLETRVREVIMCRVNKTLLITPWHPIIHKGSWTFPATVATGAVVYSGSVYSILLEPDTDAQAHTLRIGGVWATTLGHGVTSGRDARAHRFLGNYARVSKALAILGISPDGVAVSSGVIRDKRSKRLTGFKNICPSSAQLEA</sequence>
<dbReference type="EMBL" id="KI912120">
    <property type="protein sequence ID" value="ETS74523.1"/>
    <property type="molecule type" value="Genomic_DNA"/>
</dbReference>
<proteinExistence type="predicted"/>
<dbReference type="PANTHER" id="PTHR10579">
    <property type="entry name" value="CALCIUM-ACTIVATED CHLORIDE CHANNEL REGULATOR"/>
    <property type="match status" value="1"/>
</dbReference>
<dbReference type="OMA" id="QVCNSFK"/>
<dbReference type="PANTHER" id="PTHR10579:SF156">
    <property type="entry name" value="VWFA DOMAIN-CONTAINING PROTEIN"/>
    <property type="match status" value="1"/>
</dbReference>
<dbReference type="KEGG" id="pfy:PFICI_14389"/>
<evidence type="ECO:0000259" key="1">
    <source>
        <dbReference type="PROSITE" id="PS50234"/>
    </source>
</evidence>
<dbReference type="InterPro" id="IPR002035">
    <property type="entry name" value="VWF_A"/>
</dbReference>
<gene>
    <name evidence="2" type="ORF">PFICI_14389</name>
</gene>
<reference evidence="3" key="1">
    <citation type="journal article" date="2015" name="BMC Genomics">
        <title>Genomic and transcriptomic analysis of the endophytic fungus Pestalotiopsis fici reveals its lifestyle and high potential for synthesis of natural products.</title>
        <authorList>
            <person name="Wang X."/>
            <person name="Zhang X."/>
            <person name="Liu L."/>
            <person name="Xiang M."/>
            <person name="Wang W."/>
            <person name="Sun X."/>
            <person name="Che Y."/>
            <person name="Guo L."/>
            <person name="Liu G."/>
            <person name="Guo L."/>
            <person name="Wang C."/>
            <person name="Yin W.B."/>
            <person name="Stadler M."/>
            <person name="Zhang X."/>
            <person name="Liu X."/>
        </authorList>
    </citation>
    <scope>NUCLEOTIDE SEQUENCE [LARGE SCALE GENOMIC DNA]</scope>
    <source>
        <strain evidence="3">W106-1 / CGMCC3.15140</strain>
    </source>
</reference>
<dbReference type="HOGENOM" id="CLU_013635_0_0_1"/>
<dbReference type="InParanoid" id="W3WKV7"/>
<protein>
    <recommendedName>
        <fullName evidence="1">VWFA domain-containing protein</fullName>
    </recommendedName>
</protein>
<dbReference type="InterPro" id="IPR039510">
    <property type="entry name" value="Vint_dom"/>
</dbReference>
<dbReference type="GO" id="GO:0016539">
    <property type="term" value="P:intein-mediated protein splicing"/>
    <property type="evidence" value="ECO:0007669"/>
    <property type="project" value="InterPro"/>
</dbReference>